<evidence type="ECO:0000313" key="2">
    <source>
        <dbReference type="Proteomes" id="UP000434101"/>
    </source>
</evidence>
<proteinExistence type="predicted"/>
<gene>
    <name evidence="1" type="ORF">GS429_07115</name>
</gene>
<reference evidence="1 2" key="1">
    <citation type="submission" date="2020-01" db="EMBL/GenBank/DDBJ databases">
        <title>Natronorubrum sp. JWXQ-INN 674 isolated from Inner Mongolia Autonomous Region of China.</title>
        <authorList>
            <person name="Xue Q."/>
        </authorList>
    </citation>
    <scope>NUCLEOTIDE SEQUENCE [LARGE SCALE GENOMIC DNA]</scope>
    <source>
        <strain evidence="1 2">JWXQ-INN-674</strain>
    </source>
</reference>
<accession>A0A6B0VMQ1</accession>
<dbReference type="Proteomes" id="UP000434101">
    <property type="component" value="Unassembled WGS sequence"/>
</dbReference>
<keyword evidence="2" id="KW-1185">Reference proteome</keyword>
<evidence type="ECO:0000313" key="1">
    <source>
        <dbReference type="EMBL" id="MXV61839.1"/>
    </source>
</evidence>
<protein>
    <submittedName>
        <fullName evidence="1">Uncharacterized protein</fullName>
    </submittedName>
</protein>
<comment type="caution">
    <text evidence="1">The sequence shown here is derived from an EMBL/GenBank/DDBJ whole genome shotgun (WGS) entry which is preliminary data.</text>
</comment>
<name>A0A6B0VMQ1_9EURY</name>
<sequence>MTPSDSVRNPDQPPSFEDALNELIASCYASGERVEGDWELSTPLADAPDWRVEIQKVYSDDEPDYDPELID</sequence>
<dbReference type="EMBL" id="WUYX01000026">
    <property type="protein sequence ID" value="MXV61839.1"/>
    <property type="molecule type" value="Genomic_DNA"/>
</dbReference>
<organism evidence="1 2">
    <name type="scientific">Natronorubrum halalkaliphilum</name>
    <dbReference type="NCBI Taxonomy" id="2691917"/>
    <lineage>
        <taxon>Archaea</taxon>
        <taxon>Methanobacteriati</taxon>
        <taxon>Methanobacteriota</taxon>
        <taxon>Stenosarchaea group</taxon>
        <taxon>Halobacteria</taxon>
        <taxon>Halobacteriales</taxon>
        <taxon>Natrialbaceae</taxon>
        <taxon>Natronorubrum</taxon>
    </lineage>
</organism>
<dbReference type="AlphaFoldDB" id="A0A6B0VMQ1"/>